<dbReference type="InterPro" id="IPR000524">
    <property type="entry name" value="Tscrpt_reg_HTH_GntR"/>
</dbReference>
<sequence length="247" mass="27819">MRRTEKEQFLRETLGDEQPPAHLARAVIEEKLRSAILEGRLPAGIALRQQELATLFGVSRMPVREALRQLEAQSLLRVETHKGAVVAPLINEDATDAYALRILLESEALRQSIPLLTDEDISMARGYIEQLEVETDYSIMGTLNRQFHMALYSKAHNTRLLKLVEDGLNEEERFLRFNLKQMNLGKVSQRDHYELLEKAGAGDVDATVEALTHHLNRGVEAINAYLSARKAEEAKPAAASRKRAVTQ</sequence>
<dbReference type="GO" id="GO:0003700">
    <property type="term" value="F:DNA-binding transcription factor activity"/>
    <property type="evidence" value="ECO:0007669"/>
    <property type="project" value="InterPro"/>
</dbReference>
<evidence type="ECO:0000256" key="3">
    <source>
        <dbReference type="ARBA" id="ARBA00023163"/>
    </source>
</evidence>
<dbReference type="SMART" id="SM00345">
    <property type="entry name" value="HTH_GNTR"/>
    <property type="match status" value="1"/>
</dbReference>
<dbReference type="Pfam" id="PF07729">
    <property type="entry name" value="FCD"/>
    <property type="match status" value="1"/>
</dbReference>
<dbReference type="InterPro" id="IPR011711">
    <property type="entry name" value="GntR_C"/>
</dbReference>
<evidence type="ECO:0000256" key="1">
    <source>
        <dbReference type="ARBA" id="ARBA00023015"/>
    </source>
</evidence>
<evidence type="ECO:0000313" key="6">
    <source>
        <dbReference type="Proteomes" id="UP000095143"/>
    </source>
</evidence>
<accession>A0A1C2DLR5</accession>
<dbReference type="PROSITE" id="PS50949">
    <property type="entry name" value="HTH_GNTR"/>
    <property type="match status" value="1"/>
</dbReference>
<evidence type="ECO:0000259" key="4">
    <source>
        <dbReference type="PROSITE" id="PS50949"/>
    </source>
</evidence>
<keyword evidence="2" id="KW-0238">DNA-binding</keyword>
<reference evidence="5 6" key="1">
    <citation type="submission" date="2016-08" db="EMBL/GenBank/DDBJ databases">
        <title>Whole genome sequence of Pseudomonas graminis strain UASWS1507, a potential biological control agent for agriculture.</title>
        <authorList>
            <person name="Crovadore J."/>
            <person name="Calmin G."/>
            <person name="Chablais R."/>
            <person name="Cochard B."/>
            <person name="Lefort F."/>
        </authorList>
    </citation>
    <scope>NUCLEOTIDE SEQUENCE [LARGE SCALE GENOMIC DNA]</scope>
    <source>
        <strain evidence="5 6">UASWS1507</strain>
    </source>
</reference>
<dbReference type="PANTHER" id="PTHR43537">
    <property type="entry name" value="TRANSCRIPTIONAL REGULATOR, GNTR FAMILY"/>
    <property type="match status" value="1"/>
</dbReference>
<dbReference type="EMBL" id="MDEN01000066">
    <property type="protein sequence ID" value="OCX15708.1"/>
    <property type="molecule type" value="Genomic_DNA"/>
</dbReference>
<dbReference type="SUPFAM" id="SSF46785">
    <property type="entry name" value="Winged helix' DNA-binding domain"/>
    <property type="match status" value="1"/>
</dbReference>
<feature type="domain" description="HTH gntR-type" evidence="4">
    <location>
        <begin position="22"/>
        <end position="89"/>
    </location>
</feature>
<keyword evidence="3" id="KW-0804">Transcription</keyword>
<keyword evidence="1" id="KW-0805">Transcription regulation</keyword>
<comment type="caution">
    <text evidence="5">The sequence shown here is derived from an EMBL/GenBank/DDBJ whole genome shotgun (WGS) entry which is preliminary data.</text>
</comment>
<protein>
    <submittedName>
        <fullName evidence="5">GntR family transcriptional regulator</fullName>
    </submittedName>
</protein>
<dbReference type="Gene3D" id="1.20.120.530">
    <property type="entry name" value="GntR ligand-binding domain-like"/>
    <property type="match status" value="1"/>
</dbReference>
<dbReference type="Proteomes" id="UP000095143">
    <property type="component" value="Unassembled WGS sequence"/>
</dbReference>
<dbReference type="Pfam" id="PF00392">
    <property type="entry name" value="GntR"/>
    <property type="match status" value="1"/>
</dbReference>
<evidence type="ECO:0000256" key="2">
    <source>
        <dbReference type="ARBA" id="ARBA00023125"/>
    </source>
</evidence>
<dbReference type="SMART" id="SM00895">
    <property type="entry name" value="FCD"/>
    <property type="match status" value="1"/>
</dbReference>
<dbReference type="InterPro" id="IPR036390">
    <property type="entry name" value="WH_DNA-bd_sf"/>
</dbReference>
<dbReference type="SUPFAM" id="SSF48008">
    <property type="entry name" value="GntR ligand-binding domain-like"/>
    <property type="match status" value="1"/>
</dbReference>
<name>A0A1C2DLR5_9PSED</name>
<dbReference type="PANTHER" id="PTHR43537:SF41">
    <property type="entry name" value="TRANSCRIPTIONAL REGULATORY PROTEIN"/>
    <property type="match status" value="1"/>
</dbReference>
<dbReference type="GO" id="GO:0003677">
    <property type="term" value="F:DNA binding"/>
    <property type="evidence" value="ECO:0007669"/>
    <property type="project" value="UniProtKB-KW"/>
</dbReference>
<dbReference type="InterPro" id="IPR008920">
    <property type="entry name" value="TF_FadR/GntR_C"/>
</dbReference>
<dbReference type="PRINTS" id="PR00035">
    <property type="entry name" value="HTHGNTR"/>
</dbReference>
<gene>
    <name evidence="5" type="ORF">BBI10_18440</name>
</gene>
<dbReference type="OrthoDB" id="9799812at2"/>
<dbReference type="CDD" id="cd07377">
    <property type="entry name" value="WHTH_GntR"/>
    <property type="match status" value="1"/>
</dbReference>
<dbReference type="InterPro" id="IPR036388">
    <property type="entry name" value="WH-like_DNA-bd_sf"/>
</dbReference>
<evidence type="ECO:0000313" key="5">
    <source>
        <dbReference type="EMBL" id="OCX15708.1"/>
    </source>
</evidence>
<organism evidence="5 6">
    <name type="scientific">Pseudomonas graminis</name>
    <dbReference type="NCBI Taxonomy" id="158627"/>
    <lineage>
        <taxon>Bacteria</taxon>
        <taxon>Pseudomonadati</taxon>
        <taxon>Pseudomonadota</taxon>
        <taxon>Gammaproteobacteria</taxon>
        <taxon>Pseudomonadales</taxon>
        <taxon>Pseudomonadaceae</taxon>
        <taxon>Pseudomonas</taxon>
    </lineage>
</organism>
<dbReference type="RefSeq" id="WP_065990912.1">
    <property type="nucleotide sequence ID" value="NZ_MDEN01000066.1"/>
</dbReference>
<proteinExistence type="predicted"/>
<dbReference type="AlphaFoldDB" id="A0A1C2DLR5"/>
<dbReference type="Gene3D" id="1.10.10.10">
    <property type="entry name" value="Winged helix-like DNA-binding domain superfamily/Winged helix DNA-binding domain"/>
    <property type="match status" value="1"/>
</dbReference>